<evidence type="ECO:0000256" key="1">
    <source>
        <dbReference type="ARBA" id="ARBA00006799"/>
    </source>
</evidence>
<proteinExistence type="inferred from homology"/>
<dbReference type="PIRSF" id="PIRSF019260">
    <property type="entry name" value="PBSX_XkdE_prd"/>
    <property type="match status" value="1"/>
</dbReference>
<comment type="similarity">
    <text evidence="1">Belongs to the phage portal family. PBSX subfamily.</text>
</comment>
<accession>A0A3E2TC07</accession>
<evidence type="ECO:0000256" key="2">
    <source>
        <dbReference type="SAM" id="MobiDB-lite"/>
    </source>
</evidence>
<dbReference type="AlphaFoldDB" id="A0A3E2TC07"/>
<dbReference type="EMBL" id="QVEQ01000003">
    <property type="protein sequence ID" value="RGB72152.1"/>
    <property type="molecule type" value="Genomic_DNA"/>
</dbReference>
<organism evidence="3 4">
    <name type="scientific">Faecalibacterium prausnitzii</name>
    <dbReference type="NCBI Taxonomy" id="853"/>
    <lineage>
        <taxon>Bacteria</taxon>
        <taxon>Bacillati</taxon>
        <taxon>Bacillota</taxon>
        <taxon>Clostridia</taxon>
        <taxon>Eubacteriales</taxon>
        <taxon>Oscillospiraceae</taxon>
        <taxon>Faecalibacterium</taxon>
    </lineage>
</organism>
<gene>
    <name evidence="3" type="ORF">DWZ89_04815</name>
</gene>
<dbReference type="InterPro" id="IPR016753">
    <property type="entry name" value="PBSX_Firmicutes"/>
</dbReference>
<name>A0A3E2TC07_9FIRM</name>
<feature type="region of interest" description="Disordered" evidence="2">
    <location>
        <begin position="463"/>
        <end position="508"/>
    </location>
</feature>
<evidence type="ECO:0000313" key="4">
    <source>
        <dbReference type="Proteomes" id="UP000261140"/>
    </source>
</evidence>
<protein>
    <submittedName>
        <fullName evidence="3">Phage portal protein</fullName>
    </submittedName>
</protein>
<sequence length="540" mass="60882">MKPIAKADGSLQISPEEAYTAGIWTKPPFDLRGLSKMVDESTILPQCIRAYKSNIAGFGIDIRYKDDFADADETTEMKAEWDRATEVVEMLNMEQESNELFEDIVEARETYGCAYAEVIRDMDGNVIQLEFIEDTPSVEKSRRLDPRVDVTYFHRDHTENRMRKFRKYKQTVNGKTVYYKEFGDPRIMDPTSGEYVTELEFKSRANEIIEFAIGTATYGKVRWVGSILTVDGARRAESLNNNYFLNGRHTPLLIMVKGGSLTDDSFAKLKEYMNGIRGEAGQHSFMVLETEAADNRTGFNAENRPEVEVKDLAAILQKDELFQDYLENNRRKVQSAFQLPDLYTGYTTDFNRATAQTAMEVTEKQVFQPERRRLAWAINNRLLNCYQFKYVEVFFRAPDVSNPDDLYKLLTVCNNAGGLTPNKAKSVLYKALGETSEDFPEEWGDIPLAFTNAQQRAAAITVAGNSPSAAQNSGSDDGKENAQPETKPAQNAQQGGPSVEEQLDGQIQKAAAANETELVAVMKEVRRLLADMKQEEGDAE</sequence>
<evidence type="ECO:0000313" key="3">
    <source>
        <dbReference type="EMBL" id="RGB72152.1"/>
    </source>
</evidence>
<dbReference type="Proteomes" id="UP000261140">
    <property type="component" value="Unassembled WGS sequence"/>
</dbReference>
<comment type="caution">
    <text evidence="3">The sequence shown here is derived from an EMBL/GenBank/DDBJ whole genome shotgun (WGS) entry which is preliminary data.</text>
</comment>
<dbReference type="NCBIfam" id="TIGR01540">
    <property type="entry name" value="portal_PBSX"/>
    <property type="match status" value="1"/>
</dbReference>
<reference evidence="3 4" key="1">
    <citation type="submission" date="2018-08" db="EMBL/GenBank/DDBJ databases">
        <title>A genome reference for cultivated species of the human gut microbiota.</title>
        <authorList>
            <person name="Zou Y."/>
            <person name="Xue W."/>
            <person name="Luo G."/>
        </authorList>
    </citation>
    <scope>NUCLEOTIDE SEQUENCE [LARGE SCALE GENOMIC DNA]</scope>
    <source>
        <strain evidence="3 4">AF36-11AT</strain>
    </source>
</reference>
<dbReference type="Pfam" id="PF04860">
    <property type="entry name" value="Phage_portal"/>
    <property type="match status" value="1"/>
</dbReference>
<dbReference type="InterPro" id="IPR006430">
    <property type="entry name" value="Phage_portal_PBSX"/>
</dbReference>
<dbReference type="InterPro" id="IPR006944">
    <property type="entry name" value="Phage/GTA_portal"/>
</dbReference>
<feature type="compositionally biased region" description="Polar residues" evidence="2">
    <location>
        <begin position="463"/>
        <end position="475"/>
    </location>
</feature>